<dbReference type="Pfam" id="PF03446">
    <property type="entry name" value="NAD_binding_2"/>
    <property type="match status" value="1"/>
</dbReference>
<evidence type="ECO:0000313" key="13">
    <source>
        <dbReference type="Proteomes" id="UP001609376"/>
    </source>
</evidence>
<evidence type="ECO:0000256" key="5">
    <source>
        <dbReference type="ARBA" id="ARBA00037062"/>
    </source>
</evidence>
<dbReference type="EC" id="1.1.1.411" evidence="7"/>
<keyword evidence="13" id="KW-1185">Reference proteome</keyword>
<comment type="catalytic activity">
    <reaction evidence="9">
        <text>L-threonate + NAD(+) = 2-dehydro-L-erythronate + NADH + H(+)</text>
        <dbReference type="Rhea" id="RHEA:52548"/>
        <dbReference type="ChEBI" id="CHEBI:15378"/>
        <dbReference type="ChEBI" id="CHEBI:57540"/>
        <dbReference type="ChEBI" id="CHEBI:57561"/>
        <dbReference type="ChEBI" id="CHEBI:57945"/>
        <dbReference type="ChEBI" id="CHEBI:136669"/>
        <dbReference type="EC" id="1.1.1.411"/>
    </reaction>
</comment>
<evidence type="ECO:0000256" key="6">
    <source>
        <dbReference type="ARBA" id="ARBA00037979"/>
    </source>
</evidence>
<dbReference type="InterPro" id="IPR013328">
    <property type="entry name" value="6PGD_dom2"/>
</dbReference>
<keyword evidence="1" id="KW-0521">NADP</keyword>
<dbReference type="InterPro" id="IPR036291">
    <property type="entry name" value="NAD(P)-bd_dom_sf"/>
</dbReference>
<dbReference type="InterPro" id="IPR006115">
    <property type="entry name" value="6PGDH_NADP-bd"/>
</dbReference>
<evidence type="ECO:0000259" key="11">
    <source>
        <dbReference type="Pfam" id="PF14833"/>
    </source>
</evidence>
<dbReference type="InterPro" id="IPR050006">
    <property type="entry name" value="LtnD"/>
</dbReference>
<dbReference type="InterPro" id="IPR002204">
    <property type="entry name" value="3-OH-isobutyrate_DH-rel_CS"/>
</dbReference>
<dbReference type="Pfam" id="PF14833">
    <property type="entry name" value="NAD_binding_11"/>
    <property type="match status" value="1"/>
</dbReference>
<reference evidence="12 13" key="1">
    <citation type="submission" date="2024-10" db="EMBL/GenBank/DDBJ databases">
        <title>Paracoccus drimophilus sp. nov., a novel bacterium from corn roots in Hunan.</title>
        <authorList>
            <person name="Li X."/>
        </authorList>
    </citation>
    <scope>NUCLEOTIDE SEQUENCE [LARGE SCALE GENOMIC DNA]</scope>
    <source>
        <strain evidence="12 13">NGMCC 1.201697</strain>
    </source>
</reference>
<gene>
    <name evidence="12" type="primary">ltnD</name>
    <name evidence="12" type="ORF">ACHFJ0_12600</name>
</gene>
<dbReference type="Gene3D" id="1.10.1040.10">
    <property type="entry name" value="N-(1-d-carboxylethyl)-l-norvaline Dehydrogenase, domain 2"/>
    <property type="match status" value="1"/>
</dbReference>
<organism evidence="12 13">
    <name type="scientific">Paracoccus broussonetiae subsp. drimophilus</name>
    <dbReference type="NCBI Taxonomy" id="3373869"/>
    <lineage>
        <taxon>Bacteria</taxon>
        <taxon>Pseudomonadati</taxon>
        <taxon>Pseudomonadota</taxon>
        <taxon>Alphaproteobacteria</taxon>
        <taxon>Rhodobacterales</taxon>
        <taxon>Paracoccaceae</taxon>
        <taxon>Paracoccus</taxon>
        <taxon>Paracoccus broussonetiae</taxon>
    </lineage>
</organism>
<sequence length="301" mass="30293">MDMRLTTAVIGLGSMGLGAALSLARAGLDIRGVDVNPAPLAELASAGGRPVATPAEAAAADVIFVYVVNAAQTRTVLFGQNGAVAAARPGTIFVLCPTMQPDDAVAIAEQVQAAGMVAIDAPVSGGATKAREGAISIMASGPPEAFARIQPALDAIAARVFRLGDTPGAGSRMKLINQLLAGVHIAAMAEAMVLAAKSGLDLGTVQEVITECAGNSWMFQNRGPQVVSGDYTPFSAVDIFVKDLGIVTDSAHALGSPVPLADASLALYRAASEAGLGREADAAIAKILAERAGATLPVKQG</sequence>
<protein>
    <recommendedName>
        <fullName evidence="8">L-threonate dehydrogenase</fullName>
        <ecNumber evidence="7">1.1.1.411</ecNumber>
    </recommendedName>
</protein>
<dbReference type="PANTHER" id="PTHR43060">
    <property type="entry name" value="3-HYDROXYISOBUTYRATE DEHYDROGENASE-LIKE 1, MITOCHONDRIAL-RELATED"/>
    <property type="match status" value="1"/>
</dbReference>
<evidence type="ECO:0000256" key="4">
    <source>
        <dbReference type="ARBA" id="ARBA00023277"/>
    </source>
</evidence>
<dbReference type="InterPro" id="IPR015815">
    <property type="entry name" value="HIBADH-related"/>
</dbReference>
<keyword evidence="3" id="KW-0520">NAD</keyword>
<evidence type="ECO:0000256" key="2">
    <source>
        <dbReference type="ARBA" id="ARBA00023002"/>
    </source>
</evidence>
<dbReference type="PANTHER" id="PTHR43060:SF17">
    <property type="entry name" value="L-THREONATE DEHYDROGENASE"/>
    <property type="match status" value="1"/>
</dbReference>
<dbReference type="PROSITE" id="PS00895">
    <property type="entry name" value="3_HYDROXYISOBUT_DH"/>
    <property type="match status" value="1"/>
</dbReference>
<evidence type="ECO:0000256" key="9">
    <source>
        <dbReference type="ARBA" id="ARBA00047312"/>
    </source>
</evidence>
<dbReference type="SUPFAM" id="SSF48179">
    <property type="entry name" value="6-phosphogluconate dehydrogenase C-terminal domain-like"/>
    <property type="match status" value="1"/>
</dbReference>
<keyword evidence="2 12" id="KW-0560">Oxidoreductase</keyword>
<comment type="similarity">
    <text evidence="6">Belongs to the HIBADH-related family. L-threonate dehydrogenase subfamily.</text>
</comment>
<proteinExistence type="inferred from homology"/>
<dbReference type="EMBL" id="JBIMPR010000009">
    <property type="protein sequence ID" value="MFH5775084.1"/>
    <property type="molecule type" value="Genomic_DNA"/>
</dbReference>
<evidence type="ECO:0000259" key="10">
    <source>
        <dbReference type="Pfam" id="PF03446"/>
    </source>
</evidence>
<evidence type="ECO:0000313" key="12">
    <source>
        <dbReference type="EMBL" id="MFH5775084.1"/>
    </source>
</evidence>
<name>A0ABW7LLL5_9RHOB</name>
<evidence type="ECO:0000256" key="3">
    <source>
        <dbReference type="ARBA" id="ARBA00023027"/>
    </source>
</evidence>
<dbReference type="InterPro" id="IPR029154">
    <property type="entry name" value="HIBADH-like_NADP-bd"/>
</dbReference>
<feature type="domain" description="6-phosphogluconate dehydrogenase NADP-binding" evidence="10">
    <location>
        <begin position="8"/>
        <end position="164"/>
    </location>
</feature>
<evidence type="ECO:0000256" key="8">
    <source>
        <dbReference type="ARBA" id="ARBA00039407"/>
    </source>
</evidence>
<feature type="domain" description="3-hydroxyisobutyrate dehydrogenase-like NAD-binding" evidence="11">
    <location>
        <begin position="168"/>
        <end position="287"/>
    </location>
</feature>
<comment type="function">
    <text evidence="5">Catalyzes oxidation of L-threonate to 2-oxo-tetronate. Can use either NAD(+) or NADP(+) as cosubstrate, with a preference for NAD(+).</text>
</comment>
<keyword evidence="4" id="KW-0119">Carbohydrate metabolism</keyword>
<dbReference type="GO" id="GO:0016491">
    <property type="term" value="F:oxidoreductase activity"/>
    <property type="evidence" value="ECO:0007669"/>
    <property type="project" value="UniProtKB-KW"/>
</dbReference>
<accession>A0ABW7LLL5</accession>
<dbReference type="PIRSF" id="PIRSF000103">
    <property type="entry name" value="HIBADH"/>
    <property type="match status" value="1"/>
</dbReference>
<dbReference type="Proteomes" id="UP001609376">
    <property type="component" value="Unassembled WGS sequence"/>
</dbReference>
<evidence type="ECO:0000256" key="7">
    <source>
        <dbReference type="ARBA" id="ARBA00038870"/>
    </source>
</evidence>
<dbReference type="RefSeq" id="WP_395134454.1">
    <property type="nucleotide sequence ID" value="NZ_JBIMPR010000009.1"/>
</dbReference>
<dbReference type="NCBIfam" id="NF043037">
    <property type="entry name" value="ThreonDh"/>
    <property type="match status" value="1"/>
</dbReference>
<evidence type="ECO:0000256" key="1">
    <source>
        <dbReference type="ARBA" id="ARBA00022857"/>
    </source>
</evidence>
<dbReference type="SUPFAM" id="SSF51735">
    <property type="entry name" value="NAD(P)-binding Rossmann-fold domains"/>
    <property type="match status" value="1"/>
</dbReference>
<dbReference type="InterPro" id="IPR008927">
    <property type="entry name" value="6-PGluconate_DH-like_C_sf"/>
</dbReference>
<dbReference type="Gene3D" id="3.40.50.720">
    <property type="entry name" value="NAD(P)-binding Rossmann-like Domain"/>
    <property type="match status" value="1"/>
</dbReference>
<comment type="caution">
    <text evidence="12">The sequence shown here is derived from an EMBL/GenBank/DDBJ whole genome shotgun (WGS) entry which is preliminary data.</text>
</comment>